<name>A0A7H8NAE9_9ACTN</name>
<proteinExistence type="predicted"/>
<dbReference type="Proteomes" id="UP000509303">
    <property type="component" value="Chromosome"/>
</dbReference>
<evidence type="ECO:0000313" key="2">
    <source>
        <dbReference type="Proteomes" id="UP000509303"/>
    </source>
</evidence>
<dbReference type="AlphaFoldDB" id="A0A7H8NAE9"/>
<dbReference type="EMBL" id="CP054929">
    <property type="protein sequence ID" value="QKW51457.1"/>
    <property type="molecule type" value="Genomic_DNA"/>
</dbReference>
<organism evidence="1 2">
    <name type="scientific">Streptomyces buecherae</name>
    <dbReference type="NCBI Taxonomy" id="2763006"/>
    <lineage>
        <taxon>Bacteria</taxon>
        <taxon>Bacillati</taxon>
        <taxon>Actinomycetota</taxon>
        <taxon>Actinomycetes</taxon>
        <taxon>Kitasatosporales</taxon>
        <taxon>Streptomycetaceae</taxon>
        <taxon>Streptomyces</taxon>
    </lineage>
</organism>
<reference evidence="1 2" key="1">
    <citation type="submission" date="2020-06" db="EMBL/GenBank/DDBJ databases">
        <title>Genome mining for natural products.</title>
        <authorList>
            <person name="Zhang B."/>
            <person name="Shi J."/>
            <person name="Ge H."/>
        </authorList>
    </citation>
    <scope>NUCLEOTIDE SEQUENCE [LARGE SCALE GENOMIC DNA]</scope>
    <source>
        <strain evidence="1 2">NA00687</strain>
    </source>
</reference>
<accession>A0A7H8NAE9</accession>
<evidence type="ECO:0000313" key="1">
    <source>
        <dbReference type="EMBL" id="QKW51457.1"/>
    </source>
</evidence>
<dbReference type="RefSeq" id="WP_176163177.1">
    <property type="nucleotide sequence ID" value="NZ_CP054929.1"/>
</dbReference>
<protein>
    <submittedName>
        <fullName evidence="1">Uncharacterized protein</fullName>
    </submittedName>
</protein>
<gene>
    <name evidence="1" type="ORF">HUT08_20095</name>
</gene>
<keyword evidence="2" id="KW-1185">Reference proteome</keyword>
<sequence>MSTVPDWIPPGGGVRWTRIGELGWHALTVPTHLGDRVLAALGDASGAVIEEDVERRQTWLIEPNAAAVQRFHDHPVVSVRGDDDSFLFVPGMTRDHTVWWRVAPTGDRLLTDAELLATAVTNARGRGRGRAS</sequence>